<keyword evidence="4" id="KW-0249">Electron transport</keyword>
<dbReference type="STRING" id="1526571.AT746_17305"/>
<feature type="domain" description="Cytochrome c" evidence="8">
    <location>
        <begin position="53"/>
        <end position="133"/>
    </location>
</feature>
<evidence type="ECO:0000313" key="9">
    <source>
        <dbReference type="EMBL" id="ALS99848.1"/>
    </source>
</evidence>
<evidence type="ECO:0000256" key="3">
    <source>
        <dbReference type="ARBA" id="ARBA00022723"/>
    </source>
</evidence>
<evidence type="ECO:0000256" key="2">
    <source>
        <dbReference type="ARBA" id="ARBA00022617"/>
    </source>
</evidence>
<dbReference type="PRINTS" id="PR00607">
    <property type="entry name" value="CYTCHROMECIE"/>
</dbReference>
<dbReference type="Pfam" id="PF13442">
    <property type="entry name" value="Cytochrome_CBB3"/>
    <property type="match status" value="1"/>
</dbReference>
<evidence type="ECO:0000256" key="6">
    <source>
        <dbReference type="PROSITE-ProRule" id="PRU00433"/>
    </source>
</evidence>
<dbReference type="OrthoDB" id="9814708at2"/>
<dbReference type="PANTHER" id="PTHR40942">
    <property type="match status" value="1"/>
</dbReference>
<keyword evidence="1" id="KW-0813">Transport</keyword>
<keyword evidence="2 6" id="KW-0349">Heme</keyword>
<feature type="signal peptide" evidence="7">
    <location>
        <begin position="1"/>
        <end position="21"/>
    </location>
</feature>
<dbReference type="AlphaFoldDB" id="A0A0U3B3S0"/>
<dbReference type="GO" id="GO:0005506">
    <property type="term" value="F:iron ion binding"/>
    <property type="evidence" value="ECO:0007669"/>
    <property type="project" value="InterPro"/>
</dbReference>
<evidence type="ECO:0000313" key="10">
    <source>
        <dbReference type="Proteomes" id="UP000068447"/>
    </source>
</evidence>
<reference evidence="9 10" key="1">
    <citation type="submission" date="2015-12" db="EMBL/GenBank/DDBJ databases">
        <title>Complete genome of Lacimicrobium alkaliphilum KCTC 32984.</title>
        <authorList>
            <person name="Kim S.-G."/>
            <person name="Lee Y.-J."/>
        </authorList>
    </citation>
    <scope>NUCLEOTIDE SEQUENCE [LARGE SCALE GENOMIC DNA]</scope>
    <source>
        <strain evidence="9 10">YelD216</strain>
    </source>
</reference>
<dbReference type="KEGG" id="lal:AT746_17305"/>
<dbReference type="Proteomes" id="UP000068447">
    <property type="component" value="Chromosome"/>
</dbReference>
<evidence type="ECO:0000256" key="1">
    <source>
        <dbReference type="ARBA" id="ARBA00022448"/>
    </source>
</evidence>
<dbReference type="RefSeq" id="WP_062482997.1">
    <property type="nucleotide sequence ID" value="NZ_CP013650.1"/>
</dbReference>
<dbReference type="InterPro" id="IPR002323">
    <property type="entry name" value="Cyt_CIE"/>
</dbReference>
<keyword evidence="7" id="KW-0732">Signal</keyword>
<evidence type="ECO:0000256" key="5">
    <source>
        <dbReference type="ARBA" id="ARBA00023004"/>
    </source>
</evidence>
<dbReference type="InterPro" id="IPR036909">
    <property type="entry name" value="Cyt_c-like_dom_sf"/>
</dbReference>
<evidence type="ECO:0000256" key="7">
    <source>
        <dbReference type="SAM" id="SignalP"/>
    </source>
</evidence>
<dbReference type="PANTHER" id="PTHR40942:SF4">
    <property type="entry name" value="CYTOCHROME C5"/>
    <property type="match status" value="1"/>
</dbReference>
<proteinExistence type="predicted"/>
<name>A0A0U3B3S0_9ALTE</name>
<dbReference type="PROSITE" id="PS51007">
    <property type="entry name" value="CYTC"/>
    <property type="match status" value="1"/>
</dbReference>
<keyword evidence="5 6" id="KW-0408">Iron</keyword>
<dbReference type="GO" id="GO:0020037">
    <property type="term" value="F:heme binding"/>
    <property type="evidence" value="ECO:0007669"/>
    <property type="project" value="InterPro"/>
</dbReference>
<keyword evidence="3 6" id="KW-0479">Metal-binding</keyword>
<sequence length="133" mass="13711">MKIKTLIVLSVGLIVAFAGQASDSSADAIKERIKPIGQVRVSGAEAETAEADSGPRSGQEIYQASCFACHGTGAMGAPKIGVAEDWAPRMEPGFDSMLSNAINGIGAMPPMGTCANCSEDDIKAAIEHMIEGL</sequence>
<dbReference type="SUPFAM" id="SSF46626">
    <property type="entry name" value="Cytochrome c"/>
    <property type="match status" value="1"/>
</dbReference>
<dbReference type="GO" id="GO:0009055">
    <property type="term" value="F:electron transfer activity"/>
    <property type="evidence" value="ECO:0007669"/>
    <property type="project" value="InterPro"/>
</dbReference>
<gene>
    <name evidence="9" type="ORF">AT746_17305</name>
</gene>
<feature type="chain" id="PRO_5006836428" evidence="7">
    <location>
        <begin position="22"/>
        <end position="133"/>
    </location>
</feature>
<dbReference type="EMBL" id="CP013650">
    <property type="protein sequence ID" value="ALS99848.1"/>
    <property type="molecule type" value="Genomic_DNA"/>
</dbReference>
<evidence type="ECO:0000259" key="8">
    <source>
        <dbReference type="PROSITE" id="PS51007"/>
    </source>
</evidence>
<accession>A0A0U3B3S0</accession>
<organism evidence="9 10">
    <name type="scientific">Lacimicrobium alkaliphilum</name>
    <dbReference type="NCBI Taxonomy" id="1526571"/>
    <lineage>
        <taxon>Bacteria</taxon>
        <taxon>Pseudomonadati</taxon>
        <taxon>Pseudomonadota</taxon>
        <taxon>Gammaproteobacteria</taxon>
        <taxon>Alteromonadales</taxon>
        <taxon>Alteromonadaceae</taxon>
        <taxon>Lacimicrobium</taxon>
    </lineage>
</organism>
<dbReference type="InterPro" id="IPR009056">
    <property type="entry name" value="Cyt_c-like_dom"/>
</dbReference>
<keyword evidence="10" id="KW-1185">Reference proteome</keyword>
<protein>
    <submittedName>
        <fullName evidence="9">Cytochrome C</fullName>
    </submittedName>
</protein>
<evidence type="ECO:0000256" key="4">
    <source>
        <dbReference type="ARBA" id="ARBA00022982"/>
    </source>
</evidence>
<dbReference type="Gene3D" id="1.10.760.10">
    <property type="entry name" value="Cytochrome c-like domain"/>
    <property type="match status" value="1"/>
</dbReference>